<evidence type="ECO:0000256" key="1">
    <source>
        <dbReference type="SAM" id="Coils"/>
    </source>
</evidence>
<feature type="compositionally biased region" description="Low complexity" evidence="2">
    <location>
        <begin position="114"/>
        <end position="131"/>
    </location>
</feature>
<dbReference type="InterPro" id="IPR002477">
    <property type="entry name" value="Peptidoglycan-bd-like"/>
</dbReference>
<evidence type="ECO:0000259" key="3">
    <source>
        <dbReference type="Pfam" id="PF01471"/>
    </source>
</evidence>
<accession>A0A5B8ME16</accession>
<organism evidence="4 5">
    <name type="scientific">Chloropicon primus</name>
    <dbReference type="NCBI Taxonomy" id="1764295"/>
    <lineage>
        <taxon>Eukaryota</taxon>
        <taxon>Viridiplantae</taxon>
        <taxon>Chlorophyta</taxon>
        <taxon>Chloropicophyceae</taxon>
        <taxon>Chloropicales</taxon>
        <taxon>Chloropicaceae</taxon>
        <taxon>Chloropicon</taxon>
    </lineage>
</organism>
<dbReference type="InterPro" id="IPR036366">
    <property type="entry name" value="PGBDSf"/>
</dbReference>
<reference evidence="4 5" key="1">
    <citation type="submission" date="2018-07" db="EMBL/GenBank/DDBJ databases">
        <title>The complete nuclear genome of the prasinophyte Chloropicon primus (CCMP1205).</title>
        <authorList>
            <person name="Pombert J.-F."/>
            <person name="Otis C."/>
            <person name="Turmel M."/>
            <person name="Lemieux C."/>
        </authorList>
    </citation>
    <scope>NUCLEOTIDE SEQUENCE [LARGE SCALE GENOMIC DNA]</scope>
    <source>
        <strain evidence="4 5">CCMP1205</strain>
    </source>
</reference>
<proteinExistence type="predicted"/>
<keyword evidence="1" id="KW-0175">Coiled coil</keyword>
<evidence type="ECO:0000313" key="5">
    <source>
        <dbReference type="Proteomes" id="UP000316726"/>
    </source>
</evidence>
<gene>
    <name evidence="4" type="ORF">A3770_01p00600</name>
</gene>
<feature type="compositionally biased region" description="Basic and acidic residues" evidence="2">
    <location>
        <begin position="74"/>
        <end position="87"/>
    </location>
</feature>
<name>A0A5B8ME16_9CHLO</name>
<sequence length="433" mass="45152">MVAVARTTTGSVSVVGRAGPRGAARGVGRQGRRRLEVACRTAAEKRIEAKRGQNALGGKARKGDSLGRGRRSSTGRDKVDGGRRPAESRGGSSAIKKAGGQGGPPAKEPKTQQANPAASPSKKAKAEAPTAQSASTSSRSKGLRFERDFGFGEQGPHVEKLQRLLLAENYLRSGEQVTGYFGRDTKEALTSWQKANKVMPSGYFGPVSRSLVNKQGTATRAKQQVAVSLRLKPVSTVATGVAAVGAIAVGLMYLKQAVLKPESGAGASAGASSSGNVYGEAQGAVEEEAHPRGLGIGGLASGVLGVGSALTALARDAVTGGSAGGPGEQQAAPGGYAKDVSVGYQIGGQIEGSPGSGSGEEYTRRVELRRNIASLQNALGHTETQLNNAMRELRREKERADRAESLYLKQKSTLQLLELENQQLKTELRPFRR</sequence>
<dbReference type="AlphaFoldDB" id="A0A5B8ME16"/>
<dbReference type="Gene3D" id="1.10.101.10">
    <property type="entry name" value="PGBD-like superfamily/PGBD"/>
    <property type="match status" value="1"/>
</dbReference>
<keyword evidence="5" id="KW-1185">Reference proteome</keyword>
<feature type="region of interest" description="Disordered" evidence="2">
    <location>
        <begin position="1"/>
        <end position="141"/>
    </location>
</feature>
<dbReference type="EMBL" id="CP031034">
    <property type="protein sequence ID" value="QDZ17542.1"/>
    <property type="molecule type" value="Genomic_DNA"/>
</dbReference>
<feature type="domain" description="Peptidoglycan binding-like" evidence="3">
    <location>
        <begin position="154"/>
        <end position="206"/>
    </location>
</feature>
<evidence type="ECO:0000256" key="2">
    <source>
        <dbReference type="SAM" id="MobiDB-lite"/>
    </source>
</evidence>
<protein>
    <recommendedName>
        <fullName evidence="3">Peptidoglycan binding-like domain-containing protein</fullName>
    </recommendedName>
</protein>
<feature type="compositionally biased region" description="Basic and acidic residues" evidence="2">
    <location>
        <begin position="33"/>
        <end position="51"/>
    </location>
</feature>
<feature type="compositionally biased region" description="Low complexity" evidence="2">
    <location>
        <begin position="10"/>
        <end position="27"/>
    </location>
</feature>
<feature type="coiled-coil region" evidence="1">
    <location>
        <begin position="365"/>
        <end position="427"/>
    </location>
</feature>
<dbReference type="SUPFAM" id="SSF47090">
    <property type="entry name" value="PGBD-like"/>
    <property type="match status" value="1"/>
</dbReference>
<dbReference type="Pfam" id="PF01471">
    <property type="entry name" value="PG_binding_1"/>
    <property type="match status" value="1"/>
</dbReference>
<dbReference type="Proteomes" id="UP000316726">
    <property type="component" value="Chromosome 1"/>
</dbReference>
<dbReference type="InterPro" id="IPR036365">
    <property type="entry name" value="PGBD-like_sf"/>
</dbReference>
<evidence type="ECO:0000313" key="4">
    <source>
        <dbReference type="EMBL" id="QDZ17542.1"/>
    </source>
</evidence>